<sequence>MSKIRVDDVSGRGWSRRQFLRAGGGCAALAAGVGAPLIAASPAFAGDPLVSPHFVLAGNGGNPVLKATLHQPYWAMQSFAYDHLNAQMYFAQHRVGTSAGHNGDLWISRTDLAGNVLGASTIQGFGHGSSMGVEPAGAGALPYLWIEGGDSDDNGAGETLARFRYADGMVLKYSDPVTPIWNRTPTFDSFAKLPRPAIDPYANRLLIRYATQEPADRVWRIAVFSMADAVAGRLGQDNRIAERAIPNNDELGLTDADLFQGIALCGRFAYLLYGGPNRTSYLVTLDLNTTGGTYYDKFATGAGASLNGREAQGMAIWMASGAPRLAFGYSSRQTADTDHFEASVFYKSDFVN</sequence>
<organism evidence="3 4">
    <name type="scientific">Streptomyces poriferorum</name>
    <dbReference type="NCBI Taxonomy" id="2798799"/>
    <lineage>
        <taxon>Bacteria</taxon>
        <taxon>Bacillati</taxon>
        <taxon>Actinomycetota</taxon>
        <taxon>Actinomycetes</taxon>
        <taxon>Kitasatosporales</taxon>
        <taxon>Streptomycetaceae</taxon>
        <taxon>Streptomyces</taxon>
    </lineage>
</organism>
<feature type="domain" description="P68 RBP/TagC-like beta-propeller" evidence="2">
    <location>
        <begin position="76"/>
        <end position="300"/>
    </location>
</feature>
<evidence type="ECO:0000313" key="3">
    <source>
        <dbReference type="EMBL" id="WLQ54649.1"/>
    </source>
</evidence>
<protein>
    <recommendedName>
        <fullName evidence="2">P68 RBP/TagC-like beta-propeller domain-containing protein</fullName>
    </recommendedName>
</protein>
<keyword evidence="4" id="KW-1185">Reference proteome</keyword>
<feature type="chain" id="PRO_5045662717" description="P68 RBP/TagC-like beta-propeller domain-containing protein" evidence="1">
    <location>
        <begin position="46"/>
        <end position="352"/>
    </location>
</feature>
<evidence type="ECO:0000259" key="2">
    <source>
        <dbReference type="Pfam" id="PF21311"/>
    </source>
</evidence>
<name>A0ABY9IIH7_9ACTN</name>
<evidence type="ECO:0000313" key="4">
    <source>
        <dbReference type="Proteomes" id="UP001235744"/>
    </source>
</evidence>
<dbReference type="Proteomes" id="UP001235744">
    <property type="component" value="Chromosome"/>
</dbReference>
<feature type="signal peptide" evidence="1">
    <location>
        <begin position="1"/>
        <end position="45"/>
    </location>
</feature>
<dbReference type="EMBL" id="CP120988">
    <property type="protein sequence ID" value="WLQ54649.1"/>
    <property type="molecule type" value="Genomic_DNA"/>
</dbReference>
<dbReference type="InterPro" id="IPR048799">
    <property type="entry name" value="P68_RBP_TagC-like_beta-prop"/>
</dbReference>
<gene>
    <name evidence="3" type="ORF">P8A19_03950</name>
</gene>
<reference evidence="3 4" key="1">
    <citation type="submission" date="2023-03" db="EMBL/GenBank/DDBJ databases">
        <title>Isolation and description of six Streptomyces strains from soil environments, able to metabolize different microbial glucans.</title>
        <authorList>
            <person name="Widen T."/>
            <person name="Larsbrink J."/>
        </authorList>
    </citation>
    <scope>NUCLEOTIDE SEQUENCE [LARGE SCALE GENOMIC DNA]</scope>
    <source>
        <strain evidence="3 4">Alt2</strain>
    </source>
</reference>
<dbReference type="PROSITE" id="PS51318">
    <property type="entry name" value="TAT"/>
    <property type="match status" value="1"/>
</dbReference>
<dbReference type="InterPro" id="IPR006311">
    <property type="entry name" value="TAT_signal"/>
</dbReference>
<proteinExistence type="predicted"/>
<dbReference type="Pfam" id="PF21311">
    <property type="entry name" value="Phage_RBD_prop"/>
    <property type="match status" value="1"/>
</dbReference>
<keyword evidence="1" id="KW-0732">Signal</keyword>
<accession>A0ABY9IIH7</accession>
<dbReference type="RefSeq" id="WP_306105754.1">
    <property type="nucleotide sequence ID" value="NZ_CP120988.1"/>
</dbReference>
<evidence type="ECO:0000256" key="1">
    <source>
        <dbReference type="SAM" id="SignalP"/>
    </source>
</evidence>